<dbReference type="PANTHER" id="PTHR46008:SF2">
    <property type="entry name" value="LEAF RUST 10 DISEASE-RESISTANCE LOCUS RECEPTOR-LIKE PROTEIN KINASE-LIKE 1.4"/>
    <property type="match status" value="1"/>
</dbReference>
<dbReference type="Gene3D" id="3.30.200.20">
    <property type="entry name" value="Phosphorylase Kinase, domain 1"/>
    <property type="match status" value="1"/>
</dbReference>
<organism evidence="4 5">
    <name type="scientific">Ricinus communis</name>
    <name type="common">Castor bean</name>
    <dbReference type="NCBI Taxonomy" id="3988"/>
    <lineage>
        <taxon>Eukaryota</taxon>
        <taxon>Viridiplantae</taxon>
        <taxon>Streptophyta</taxon>
        <taxon>Embryophyta</taxon>
        <taxon>Tracheophyta</taxon>
        <taxon>Spermatophyta</taxon>
        <taxon>Magnoliopsida</taxon>
        <taxon>eudicotyledons</taxon>
        <taxon>Gunneridae</taxon>
        <taxon>Pentapetalae</taxon>
        <taxon>rosids</taxon>
        <taxon>fabids</taxon>
        <taxon>Malpighiales</taxon>
        <taxon>Euphorbiaceae</taxon>
        <taxon>Acalyphoideae</taxon>
        <taxon>Acalypheae</taxon>
        <taxon>Ricinus</taxon>
    </lineage>
</organism>
<evidence type="ECO:0000313" key="4">
    <source>
        <dbReference type="EMBL" id="EEF35387.1"/>
    </source>
</evidence>
<protein>
    <submittedName>
        <fullName evidence="4">Wall-associated kinase, putative</fullName>
    </submittedName>
</protein>
<keyword evidence="5" id="KW-1185">Reference proteome</keyword>
<dbReference type="Pfam" id="PF07714">
    <property type="entry name" value="PK_Tyr_Ser-Thr"/>
    <property type="match status" value="1"/>
</dbReference>
<dbReference type="AlphaFoldDB" id="B9SLZ6"/>
<keyword evidence="2" id="KW-0067">ATP-binding</keyword>
<dbReference type="SUPFAM" id="SSF56112">
    <property type="entry name" value="Protein kinase-like (PK-like)"/>
    <property type="match status" value="1"/>
</dbReference>
<evidence type="ECO:0000256" key="1">
    <source>
        <dbReference type="ARBA" id="ARBA00022741"/>
    </source>
</evidence>
<dbReference type="InterPro" id="IPR001245">
    <property type="entry name" value="Ser-Thr/Tyr_kinase_cat_dom"/>
</dbReference>
<proteinExistence type="predicted"/>
<accession>B9SLZ6</accession>
<dbReference type="Gene3D" id="1.10.510.10">
    <property type="entry name" value="Transferase(Phosphotransferase) domain 1"/>
    <property type="match status" value="1"/>
</dbReference>
<feature type="domain" description="Protein kinase" evidence="3">
    <location>
        <begin position="78"/>
        <end position="234"/>
    </location>
</feature>
<dbReference type="GO" id="GO:0005524">
    <property type="term" value="F:ATP binding"/>
    <property type="evidence" value="ECO:0007669"/>
    <property type="project" value="UniProtKB-KW"/>
</dbReference>
<dbReference type="Proteomes" id="UP000008311">
    <property type="component" value="Unassembled WGS sequence"/>
</dbReference>
<dbReference type="eggNOG" id="KOG1187">
    <property type="taxonomic scope" value="Eukaryota"/>
</dbReference>
<keyword evidence="1" id="KW-0547">Nucleotide-binding</keyword>
<gene>
    <name evidence="4" type="ORF">RCOM_1310540</name>
</gene>
<dbReference type="InterPro" id="IPR000719">
    <property type="entry name" value="Prot_kinase_dom"/>
</dbReference>
<evidence type="ECO:0000259" key="3">
    <source>
        <dbReference type="PROSITE" id="PS50011"/>
    </source>
</evidence>
<keyword evidence="4" id="KW-0418">Kinase</keyword>
<dbReference type="InterPro" id="IPR011009">
    <property type="entry name" value="Kinase-like_dom_sf"/>
</dbReference>
<evidence type="ECO:0000313" key="5">
    <source>
        <dbReference type="Proteomes" id="UP000008311"/>
    </source>
</evidence>
<name>B9SLZ6_RICCO</name>
<dbReference type="InParanoid" id="B9SLZ6"/>
<reference evidence="5" key="1">
    <citation type="journal article" date="2010" name="Nat. Biotechnol.">
        <title>Draft genome sequence of the oilseed species Ricinus communis.</title>
        <authorList>
            <person name="Chan A.P."/>
            <person name="Crabtree J."/>
            <person name="Zhao Q."/>
            <person name="Lorenzi H."/>
            <person name="Orvis J."/>
            <person name="Puiu D."/>
            <person name="Melake-Berhan A."/>
            <person name="Jones K.M."/>
            <person name="Redman J."/>
            <person name="Chen G."/>
            <person name="Cahoon E.B."/>
            <person name="Gedil M."/>
            <person name="Stanke M."/>
            <person name="Haas B.J."/>
            <person name="Wortman J.R."/>
            <person name="Fraser-Liggett C.M."/>
            <person name="Ravel J."/>
            <person name="Rabinowicz P.D."/>
        </authorList>
    </citation>
    <scope>NUCLEOTIDE SEQUENCE [LARGE SCALE GENOMIC DNA]</scope>
    <source>
        <strain evidence="5">cv. Hale</strain>
    </source>
</reference>
<dbReference type="GO" id="GO:0004672">
    <property type="term" value="F:protein kinase activity"/>
    <property type="evidence" value="ECO:0007669"/>
    <property type="project" value="InterPro"/>
</dbReference>
<evidence type="ECO:0000256" key="2">
    <source>
        <dbReference type="ARBA" id="ARBA00022840"/>
    </source>
</evidence>
<keyword evidence="4" id="KW-0808">Transferase</keyword>
<dbReference type="EMBL" id="EQ974023">
    <property type="protein sequence ID" value="EEF35387.1"/>
    <property type="molecule type" value="Genomic_DNA"/>
</dbReference>
<dbReference type="PANTHER" id="PTHR46008">
    <property type="entry name" value="LEAF RUST 10 DISEASE-RESISTANCE LOCUS RECEPTOR-LIKE PROTEIN KINASE-LIKE 1.4"/>
    <property type="match status" value="1"/>
</dbReference>
<dbReference type="PROSITE" id="PS50011">
    <property type="entry name" value="PROTEIN_KINASE_DOM"/>
    <property type="match status" value="1"/>
</dbReference>
<sequence>MMLPLHCLQMHHICCMIGQENQRRLTAKFPQEPKVEANTRFKSRRICWDDDYIILNCNIYFGIPIFSYSELEEATDNFASEKELGDGTVYYGKLQYGHEVAVKRLNEHNYERVKQLLNEIEILTRLQHKNLVSLYGCTSRRSPELILIYEYTPNGTVATHLHGDRLKSAPLAWPIRMRIAIETASALAYLHASDIIHRDILGYPDCFPVMSHISELLLKGPLAMLTLDTTVVTS</sequence>